<dbReference type="PANTHER" id="PTHR34822">
    <property type="entry name" value="GRPB DOMAIN PROTEIN (AFU_ORTHOLOGUE AFUA_1G01530)"/>
    <property type="match status" value="1"/>
</dbReference>
<dbReference type="AlphaFoldDB" id="A0A271KNK1"/>
<dbReference type="EMBL" id="NPKH01000001">
    <property type="protein sequence ID" value="PAP97431.1"/>
    <property type="molecule type" value="Genomic_DNA"/>
</dbReference>
<evidence type="ECO:0000313" key="2">
    <source>
        <dbReference type="Proteomes" id="UP000215931"/>
    </source>
</evidence>
<gene>
    <name evidence="1" type="ORF">CIT31_00725</name>
</gene>
<protein>
    <recommendedName>
        <fullName evidence="3">GrpB family protein</fullName>
    </recommendedName>
</protein>
<organism evidence="1 2">
    <name type="scientific">Mesorhizobium wenxiniae</name>
    <dbReference type="NCBI Taxonomy" id="2014805"/>
    <lineage>
        <taxon>Bacteria</taxon>
        <taxon>Pseudomonadati</taxon>
        <taxon>Pseudomonadota</taxon>
        <taxon>Alphaproteobacteria</taxon>
        <taxon>Hyphomicrobiales</taxon>
        <taxon>Phyllobacteriaceae</taxon>
        <taxon>Mesorhizobium</taxon>
    </lineage>
</organism>
<dbReference type="InterPro" id="IPR007344">
    <property type="entry name" value="GrpB/CoaE"/>
</dbReference>
<evidence type="ECO:0008006" key="3">
    <source>
        <dbReference type="Google" id="ProtNLM"/>
    </source>
</evidence>
<dbReference type="Gene3D" id="3.30.460.10">
    <property type="entry name" value="Beta Polymerase, domain 2"/>
    <property type="match status" value="1"/>
</dbReference>
<sequence length="235" mass="25862">MASMVMWSSSTRSRVFGSAMRGEKMAAHDTVRIVAHDEEWAARCAGEAEAIRAVIAPARAFIDHVGSTAIRGLMGKPCIDLLVSVLDWSEAQQVAATLKTAGYVEEESCDNPPRIFLVKPDPVTPFHLHLVPNGNSWGQDMIVFRDELSGDPDLASRYAALKQRLAQAYPTDAKAYTRGKSSFVAEVLRHAAAAFSNDRLLTHQRAELNRAQASEPGTCRPIWCCGHRRNLSLFQ</sequence>
<dbReference type="SUPFAM" id="SSF81301">
    <property type="entry name" value="Nucleotidyltransferase"/>
    <property type="match status" value="1"/>
</dbReference>
<proteinExistence type="predicted"/>
<comment type="caution">
    <text evidence="1">The sequence shown here is derived from an EMBL/GenBank/DDBJ whole genome shotgun (WGS) entry which is preliminary data.</text>
</comment>
<dbReference type="PANTHER" id="PTHR34822:SF1">
    <property type="entry name" value="GRPB FAMILY PROTEIN"/>
    <property type="match status" value="1"/>
</dbReference>
<name>A0A271KNK1_9HYPH</name>
<dbReference type="OrthoDB" id="9799092at2"/>
<evidence type="ECO:0000313" key="1">
    <source>
        <dbReference type="EMBL" id="PAP97431.1"/>
    </source>
</evidence>
<dbReference type="Pfam" id="PF04229">
    <property type="entry name" value="GrpB"/>
    <property type="match status" value="1"/>
</dbReference>
<accession>A0A271KNK1</accession>
<keyword evidence="2" id="KW-1185">Reference proteome</keyword>
<reference evidence="1 2" key="1">
    <citation type="submission" date="2017-08" db="EMBL/GenBank/DDBJ databases">
        <title>Mesorhizobium wenxinae sp. nov., a novel rhizobial species isolated from root nodules of chickpea (Cicer arietinum L.).</title>
        <authorList>
            <person name="Zhang J."/>
        </authorList>
    </citation>
    <scope>NUCLEOTIDE SEQUENCE [LARGE SCALE GENOMIC DNA]</scope>
    <source>
        <strain evidence="2">WYCCWR 10019</strain>
    </source>
</reference>
<dbReference type="InterPro" id="IPR043519">
    <property type="entry name" value="NT_sf"/>
</dbReference>
<dbReference type="Proteomes" id="UP000215931">
    <property type="component" value="Unassembled WGS sequence"/>
</dbReference>